<dbReference type="CDD" id="cd05009">
    <property type="entry name" value="SIS_GlmS_GlmD_2"/>
    <property type="match status" value="1"/>
</dbReference>
<dbReference type="GO" id="GO:0006487">
    <property type="term" value="P:protein N-linked glycosylation"/>
    <property type="evidence" value="ECO:0007669"/>
    <property type="project" value="TreeGrafter"/>
</dbReference>
<dbReference type="GO" id="GO:0004360">
    <property type="term" value="F:glutamine-fructose-6-phosphate transaminase (isomerizing) activity"/>
    <property type="evidence" value="ECO:0007669"/>
    <property type="project" value="UniProtKB-ARBA"/>
</dbReference>
<organism evidence="2">
    <name type="scientific">mine drainage metagenome</name>
    <dbReference type="NCBI Taxonomy" id="410659"/>
    <lineage>
        <taxon>unclassified sequences</taxon>
        <taxon>metagenomes</taxon>
        <taxon>ecological metagenomes</taxon>
    </lineage>
</organism>
<evidence type="ECO:0000313" key="2">
    <source>
        <dbReference type="EMBL" id="EQD43211.1"/>
    </source>
</evidence>
<feature type="domain" description="SIS" evidence="1">
    <location>
        <begin position="1"/>
        <end position="140"/>
    </location>
</feature>
<name>T0Z5A0_9ZZZZ</name>
<feature type="non-terminal residue" evidence="2">
    <location>
        <position position="1"/>
    </location>
</feature>
<dbReference type="InterPro" id="IPR001347">
    <property type="entry name" value="SIS_dom"/>
</dbReference>
<dbReference type="FunFam" id="3.40.50.10490:FF:000002">
    <property type="entry name" value="Glutamine--fructose-6-phosphate aminotransferase [isomerizing]"/>
    <property type="match status" value="1"/>
</dbReference>
<evidence type="ECO:0000259" key="1">
    <source>
        <dbReference type="PROSITE" id="PS51464"/>
    </source>
</evidence>
<dbReference type="PANTHER" id="PTHR10937:SF0">
    <property type="entry name" value="GLUTAMINE--FRUCTOSE-6-PHOSPHATE TRANSAMINASE (ISOMERIZING)"/>
    <property type="match status" value="1"/>
</dbReference>
<dbReference type="PANTHER" id="PTHR10937">
    <property type="entry name" value="GLUCOSAMINE--FRUCTOSE-6-PHOSPHATE AMINOTRANSFERASE, ISOMERIZING"/>
    <property type="match status" value="1"/>
</dbReference>
<dbReference type="PROSITE" id="PS51464">
    <property type="entry name" value="SIS"/>
    <property type="match status" value="1"/>
</dbReference>
<dbReference type="GO" id="GO:0005829">
    <property type="term" value="C:cytosol"/>
    <property type="evidence" value="ECO:0007669"/>
    <property type="project" value="TreeGrafter"/>
</dbReference>
<protein>
    <submittedName>
        <fullName evidence="2">Sugar isomerase (SIS) domain protein</fullName>
    </submittedName>
</protein>
<proteinExistence type="predicted"/>
<reference evidence="2" key="1">
    <citation type="submission" date="2013-08" db="EMBL/GenBank/DDBJ databases">
        <authorList>
            <person name="Mendez C."/>
            <person name="Richter M."/>
            <person name="Ferrer M."/>
            <person name="Sanchez J."/>
        </authorList>
    </citation>
    <scope>NUCLEOTIDE SEQUENCE</scope>
</reference>
<comment type="caution">
    <text evidence="2">The sequence shown here is derived from an EMBL/GenBank/DDBJ whole genome shotgun (WGS) entry which is preliminary data.</text>
</comment>
<dbReference type="GO" id="GO:0016853">
    <property type="term" value="F:isomerase activity"/>
    <property type="evidence" value="ECO:0007669"/>
    <property type="project" value="UniProtKB-KW"/>
</dbReference>
<keyword evidence="2" id="KW-0413">Isomerase</keyword>
<sequence>AWLAEHRGALYMGRGYNYPVAMEAALKLKEVSYLHAEAYPAGELKHGPIALLEPDMPVIAFATEAATRDKTRSNIQEACARQSPVLAVVSEGDRSLVDDVQFTVEVPRVPEIVSPLVNALVGQLLAYHAAMTRSCDVDRPRNLAKSVTVE</sequence>
<dbReference type="Pfam" id="PF01380">
    <property type="entry name" value="SIS"/>
    <property type="match status" value="1"/>
</dbReference>
<dbReference type="GO" id="GO:0046349">
    <property type="term" value="P:amino sugar biosynthetic process"/>
    <property type="evidence" value="ECO:0007669"/>
    <property type="project" value="UniProtKB-ARBA"/>
</dbReference>
<accession>T0Z5A0</accession>
<dbReference type="AlphaFoldDB" id="T0Z5A0"/>
<reference evidence="2" key="2">
    <citation type="journal article" date="2014" name="ISME J.">
        <title>Microbial stratification in low pH oxic and suboxic macroscopic growths along an acid mine drainage.</title>
        <authorList>
            <person name="Mendez-Garcia C."/>
            <person name="Mesa V."/>
            <person name="Sprenger R.R."/>
            <person name="Richter M."/>
            <person name="Diez M.S."/>
            <person name="Solano J."/>
            <person name="Bargiela R."/>
            <person name="Golyshina O.V."/>
            <person name="Manteca A."/>
            <person name="Ramos J.L."/>
            <person name="Gallego J.R."/>
            <person name="Llorente I."/>
            <person name="Martins Dos Santos V.A."/>
            <person name="Jensen O.N."/>
            <person name="Pelaez A.I."/>
            <person name="Sanchez J."/>
            <person name="Ferrer M."/>
        </authorList>
    </citation>
    <scope>NUCLEOTIDE SEQUENCE</scope>
</reference>
<dbReference type="GO" id="GO:0006047">
    <property type="term" value="P:UDP-N-acetylglucosamine metabolic process"/>
    <property type="evidence" value="ECO:0007669"/>
    <property type="project" value="TreeGrafter"/>
</dbReference>
<gene>
    <name evidence="2" type="ORF">B1B_13918</name>
</gene>
<dbReference type="GO" id="GO:0006002">
    <property type="term" value="P:fructose 6-phosphate metabolic process"/>
    <property type="evidence" value="ECO:0007669"/>
    <property type="project" value="TreeGrafter"/>
</dbReference>
<dbReference type="EMBL" id="AUZY01009174">
    <property type="protein sequence ID" value="EQD43211.1"/>
    <property type="molecule type" value="Genomic_DNA"/>
</dbReference>
<dbReference type="InterPro" id="IPR035490">
    <property type="entry name" value="GlmS/FrlB_SIS"/>
</dbReference>
<dbReference type="InterPro" id="IPR046348">
    <property type="entry name" value="SIS_dom_sf"/>
</dbReference>
<dbReference type="GO" id="GO:0097367">
    <property type="term" value="F:carbohydrate derivative binding"/>
    <property type="evidence" value="ECO:0007669"/>
    <property type="project" value="InterPro"/>
</dbReference>
<dbReference type="Gene3D" id="3.40.50.10490">
    <property type="entry name" value="Glucose-6-phosphate isomerase like protein, domain 1"/>
    <property type="match status" value="1"/>
</dbReference>
<dbReference type="SUPFAM" id="SSF53697">
    <property type="entry name" value="SIS domain"/>
    <property type="match status" value="1"/>
</dbReference>